<dbReference type="EMBL" id="CP027033">
    <property type="protein sequence ID" value="AXR80719.1"/>
    <property type="molecule type" value="Genomic_DNA"/>
</dbReference>
<accession>A0A346PMH4</accession>
<evidence type="ECO:0000313" key="1">
    <source>
        <dbReference type="EMBL" id="AXR80719.1"/>
    </source>
</evidence>
<organism evidence="1 2">
    <name type="scientific">Natrarchaeobaculum sulfurireducens</name>
    <dbReference type="NCBI Taxonomy" id="2044521"/>
    <lineage>
        <taxon>Archaea</taxon>
        <taxon>Methanobacteriati</taxon>
        <taxon>Methanobacteriota</taxon>
        <taxon>Stenosarchaea group</taxon>
        <taxon>Halobacteria</taxon>
        <taxon>Halobacteriales</taxon>
        <taxon>Natrialbaceae</taxon>
        <taxon>Natrarchaeobaculum</taxon>
    </lineage>
</organism>
<dbReference type="KEGG" id="nag:AArcMg_0697"/>
<sequence>MIKHFSPPLRQRIHLPVCRNLPINYLEKHQLVKQSTNSEQIHLLWLSDLPGLECISILKAV</sequence>
<dbReference type="AlphaFoldDB" id="A0A346PMH4"/>
<reference evidence="2" key="1">
    <citation type="submission" date="2018-02" db="EMBL/GenBank/DDBJ databases">
        <title>Phenotypic and genomic properties of facultatively anaerobic sulfur-reducing natronoarchaea from hypersaline soda lakes.</title>
        <authorList>
            <person name="Sorokin D.Y."/>
            <person name="Kublanov I.V."/>
            <person name="Roman P."/>
            <person name="Sinninghe Damste J.S."/>
            <person name="Golyshin P.N."/>
            <person name="Rojo D."/>
            <person name="Ciordia S."/>
            <person name="Mena M.D.C."/>
            <person name="Ferrer M."/>
            <person name="Messina E."/>
            <person name="Smedile F."/>
            <person name="La Spada G."/>
            <person name="La Cono V."/>
            <person name="Yakimov M.M."/>
        </authorList>
    </citation>
    <scope>NUCLEOTIDE SEQUENCE [LARGE SCALE GENOMIC DNA]</scope>
    <source>
        <strain evidence="2">AArc-Mg</strain>
    </source>
</reference>
<name>A0A346PMH4_9EURY</name>
<gene>
    <name evidence="1" type="ORF">AArcMg_0697</name>
</gene>
<proteinExistence type="predicted"/>
<keyword evidence="2" id="KW-1185">Reference proteome</keyword>
<dbReference type="Proteomes" id="UP000258613">
    <property type="component" value="Chromosome"/>
</dbReference>
<evidence type="ECO:0000313" key="2">
    <source>
        <dbReference type="Proteomes" id="UP000258613"/>
    </source>
</evidence>
<protein>
    <submittedName>
        <fullName evidence="1">Uncharacterized protein</fullName>
    </submittedName>
</protein>